<dbReference type="EMBL" id="MHKB01000009">
    <property type="protein sequence ID" value="OGY79397.1"/>
    <property type="molecule type" value="Genomic_DNA"/>
</dbReference>
<dbReference type="PANTHER" id="PTHR30543:SF21">
    <property type="entry name" value="NAD(P)H-DEPENDENT FMN REDUCTASE LOT6"/>
    <property type="match status" value="1"/>
</dbReference>
<dbReference type="Pfam" id="PF03358">
    <property type="entry name" value="FMN_red"/>
    <property type="match status" value="1"/>
</dbReference>
<name>A0A1G2ATT5_9BACT</name>
<dbReference type="AlphaFoldDB" id="A0A1G2ATT5"/>
<dbReference type="SUPFAM" id="SSF52218">
    <property type="entry name" value="Flavoproteins"/>
    <property type="match status" value="1"/>
</dbReference>
<dbReference type="STRING" id="1798540.A3B74_00970"/>
<comment type="caution">
    <text evidence="2">The sequence shown here is derived from an EMBL/GenBank/DDBJ whole genome shotgun (WGS) entry which is preliminary data.</text>
</comment>
<evidence type="ECO:0000259" key="1">
    <source>
        <dbReference type="Pfam" id="PF03358"/>
    </source>
</evidence>
<dbReference type="InterPro" id="IPR029039">
    <property type="entry name" value="Flavoprotein-like_sf"/>
</dbReference>
<dbReference type="InterPro" id="IPR005025">
    <property type="entry name" value="FMN_Rdtase-like_dom"/>
</dbReference>
<gene>
    <name evidence="2" type="ORF">A3B74_00970</name>
</gene>
<dbReference type="GO" id="GO:0005829">
    <property type="term" value="C:cytosol"/>
    <property type="evidence" value="ECO:0007669"/>
    <property type="project" value="TreeGrafter"/>
</dbReference>
<organism evidence="2 3">
    <name type="scientific">Candidatus Kerfeldbacteria bacterium RIFCSPHIGHO2_02_FULL_42_14</name>
    <dbReference type="NCBI Taxonomy" id="1798540"/>
    <lineage>
        <taxon>Bacteria</taxon>
        <taxon>Candidatus Kerfeldiibacteriota</taxon>
    </lineage>
</organism>
<dbReference type="Proteomes" id="UP000177165">
    <property type="component" value="Unassembled WGS sequence"/>
</dbReference>
<dbReference type="GO" id="GO:0010181">
    <property type="term" value="F:FMN binding"/>
    <property type="evidence" value="ECO:0007669"/>
    <property type="project" value="TreeGrafter"/>
</dbReference>
<feature type="domain" description="NADPH-dependent FMN reductase-like" evidence="1">
    <location>
        <begin position="9"/>
        <end position="151"/>
    </location>
</feature>
<dbReference type="Gene3D" id="3.40.50.360">
    <property type="match status" value="1"/>
</dbReference>
<protein>
    <recommendedName>
        <fullName evidence="1">NADPH-dependent FMN reductase-like domain-containing protein</fullName>
    </recommendedName>
</protein>
<reference evidence="2 3" key="1">
    <citation type="journal article" date="2016" name="Nat. Commun.">
        <title>Thousands of microbial genomes shed light on interconnected biogeochemical processes in an aquifer system.</title>
        <authorList>
            <person name="Anantharaman K."/>
            <person name="Brown C.T."/>
            <person name="Hug L.A."/>
            <person name="Sharon I."/>
            <person name="Castelle C.J."/>
            <person name="Probst A.J."/>
            <person name="Thomas B.C."/>
            <person name="Singh A."/>
            <person name="Wilkins M.J."/>
            <person name="Karaoz U."/>
            <person name="Brodie E.L."/>
            <person name="Williams K.H."/>
            <person name="Hubbard S.S."/>
            <person name="Banfield J.F."/>
        </authorList>
    </citation>
    <scope>NUCLEOTIDE SEQUENCE [LARGE SCALE GENOMIC DNA]</scope>
</reference>
<sequence>MIRKFFLPILLGTGRQGRYSEYVVRFLLSEVQRYPLLKTQLIDVRNFAPVRSRTDSCFTVPSWEPTNISRQWSAIMKRADGLIVVSPEYNHGYPGELKIVLDEIFDEYARKPVALCGVSSGGLGGARVVEQLRLVFAALGMVSIKNALYFSYVEKLFDKRGELQDKSYIKHVRTTLDELVWYARALRVARKNV</sequence>
<evidence type="ECO:0000313" key="2">
    <source>
        <dbReference type="EMBL" id="OGY79397.1"/>
    </source>
</evidence>
<dbReference type="PANTHER" id="PTHR30543">
    <property type="entry name" value="CHROMATE REDUCTASE"/>
    <property type="match status" value="1"/>
</dbReference>
<dbReference type="GO" id="GO:0016491">
    <property type="term" value="F:oxidoreductase activity"/>
    <property type="evidence" value="ECO:0007669"/>
    <property type="project" value="InterPro"/>
</dbReference>
<proteinExistence type="predicted"/>
<dbReference type="InterPro" id="IPR050712">
    <property type="entry name" value="NAD(P)H-dep_reductase"/>
</dbReference>
<evidence type="ECO:0000313" key="3">
    <source>
        <dbReference type="Proteomes" id="UP000177165"/>
    </source>
</evidence>
<accession>A0A1G2ATT5</accession>